<keyword evidence="1" id="KW-1133">Transmembrane helix</keyword>
<evidence type="ECO:0000313" key="4">
    <source>
        <dbReference type="Proteomes" id="UP000316659"/>
    </source>
</evidence>
<keyword evidence="1" id="KW-0812">Transmembrane</keyword>
<comment type="caution">
    <text evidence="3">The sequence shown here is derived from an EMBL/GenBank/DDBJ whole genome shotgun (WGS) entry which is preliminary data.</text>
</comment>
<dbReference type="RefSeq" id="WP_141390984.1">
    <property type="nucleotide sequence ID" value="NZ_BJNZ01000032.1"/>
</dbReference>
<accession>A0A4Y4E2G0</accession>
<sequence length="91" mass="9176">MHQPAYPNHPPSGAVPARTNGLAVASFVLGLCGLAILPVVLGHVALRQIRTRGDGGTGFAVAGLVLGYLVLVASVLLVAVVVGLGVWGVTR</sequence>
<keyword evidence="1" id="KW-0472">Membrane</keyword>
<evidence type="ECO:0000259" key="2">
    <source>
        <dbReference type="Pfam" id="PF13828"/>
    </source>
</evidence>
<evidence type="ECO:0000256" key="1">
    <source>
        <dbReference type="SAM" id="Phobius"/>
    </source>
</evidence>
<feature type="domain" description="DUF4190" evidence="2">
    <location>
        <begin position="22"/>
        <end position="77"/>
    </location>
</feature>
<dbReference type="EMBL" id="BJNZ01000032">
    <property type="protein sequence ID" value="GED11576.1"/>
    <property type="molecule type" value="Genomic_DNA"/>
</dbReference>
<dbReference type="InterPro" id="IPR025241">
    <property type="entry name" value="DUF4190"/>
</dbReference>
<reference evidence="3 4" key="1">
    <citation type="submission" date="2019-06" db="EMBL/GenBank/DDBJ databases">
        <title>Whole genome shotgun sequence of Cellulosimicrobium cellulans NBRC 15516.</title>
        <authorList>
            <person name="Hosoyama A."/>
            <person name="Uohara A."/>
            <person name="Ohji S."/>
            <person name="Ichikawa N."/>
        </authorList>
    </citation>
    <scope>NUCLEOTIDE SEQUENCE [LARGE SCALE GENOMIC DNA]</scope>
    <source>
        <strain evidence="3 4">NBRC 15516</strain>
    </source>
</reference>
<name>A0A4Y4E2G0_CELCE</name>
<feature type="transmembrane region" description="Helical" evidence="1">
    <location>
        <begin position="58"/>
        <end position="87"/>
    </location>
</feature>
<proteinExistence type="predicted"/>
<organism evidence="3 4">
    <name type="scientific">Cellulosimicrobium cellulans</name>
    <name type="common">Arthrobacter luteus</name>
    <dbReference type="NCBI Taxonomy" id="1710"/>
    <lineage>
        <taxon>Bacteria</taxon>
        <taxon>Bacillati</taxon>
        <taxon>Actinomycetota</taxon>
        <taxon>Actinomycetes</taxon>
        <taxon>Micrococcales</taxon>
        <taxon>Promicromonosporaceae</taxon>
        <taxon>Cellulosimicrobium</taxon>
    </lineage>
</organism>
<dbReference type="AlphaFoldDB" id="A0A4Y4E2G0"/>
<dbReference type="Proteomes" id="UP000316659">
    <property type="component" value="Unassembled WGS sequence"/>
</dbReference>
<protein>
    <recommendedName>
        <fullName evidence="2">DUF4190 domain-containing protein</fullName>
    </recommendedName>
</protein>
<feature type="transmembrane region" description="Helical" evidence="1">
    <location>
        <begin position="20"/>
        <end position="46"/>
    </location>
</feature>
<gene>
    <name evidence="3" type="ORF">CCE02nite_35750</name>
</gene>
<dbReference type="Pfam" id="PF13828">
    <property type="entry name" value="DUF4190"/>
    <property type="match status" value="1"/>
</dbReference>
<evidence type="ECO:0000313" key="3">
    <source>
        <dbReference type="EMBL" id="GED11576.1"/>
    </source>
</evidence>